<reference evidence="2" key="1">
    <citation type="journal article" date="2023" name="Mol. Phylogenet. Evol.">
        <title>Genome-scale phylogeny and comparative genomics of the fungal order Sordariales.</title>
        <authorList>
            <person name="Hensen N."/>
            <person name="Bonometti L."/>
            <person name="Westerberg I."/>
            <person name="Brannstrom I.O."/>
            <person name="Guillou S."/>
            <person name="Cros-Aarteil S."/>
            <person name="Calhoun S."/>
            <person name="Haridas S."/>
            <person name="Kuo A."/>
            <person name="Mondo S."/>
            <person name="Pangilinan J."/>
            <person name="Riley R."/>
            <person name="LaButti K."/>
            <person name="Andreopoulos B."/>
            <person name="Lipzen A."/>
            <person name="Chen C."/>
            <person name="Yan M."/>
            <person name="Daum C."/>
            <person name="Ng V."/>
            <person name="Clum A."/>
            <person name="Steindorff A."/>
            <person name="Ohm R.A."/>
            <person name="Martin F."/>
            <person name="Silar P."/>
            <person name="Natvig D.O."/>
            <person name="Lalanne C."/>
            <person name="Gautier V."/>
            <person name="Ament-Velasquez S.L."/>
            <person name="Kruys A."/>
            <person name="Hutchinson M.I."/>
            <person name="Powell A.J."/>
            <person name="Barry K."/>
            <person name="Miller A.N."/>
            <person name="Grigoriev I.V."/>
            <person name="Debuchy R."/>
            <person name="Gladieux P."/>
            <person name="Hiltunen Thoren M."/>
            <person name="Johannesson H."/>
        </authorList>
    </citation>
    <scope>NUCLEOTIDE SEQUENCE</scope>
    <source>
        <strain evidence="2">PSN293</strain>
    </source>
</reference>
<evidence type="ECO:0000313" key="2">
    <source>
        <dbReference type="EMBL" id="KAK4211240.1"/>
    </source>
</evidence>
<comment type="caution">
    <text evidence="2">The sequence shown here is derived from an EMBL/GenBank/DDBJ whole genome shotgun (WGS) entry which is preliminary data.</text>
</comment>
<keyword evidence="1" id="KW-0732">Signal</keyword>
<keyword evidence="3" id="KW-1185">Reference proteome</keyword>
<organism evidence="2 3">
    <name type="scientific">Rhypophila decipiens</name>
    <dbReference type="NCBI Taxonomy" id="261697"/>
    <lineage>
        <taxon>Eukaryota</taxon>
        <taxon>Fungi</taxon>
        <taxon>Dikarya</taxon>
        <taxon>Ascomycota</taxon>
        <taxon>Pezizomycotina</taxon>
        <taxon>Sordariomycetes</taxon>
        <taxon>Sordariomycetidae</taxon>
        <taxon>Sordariales</taxon>
        <taxon>Naviculisporaceae</taxon>
        <taxon>Rhypophila</taxon>
    </lineage>
</organism>
<feature type="chain" id="PRO_5042847447" description="Peptidase A1 domain-containing protein" evidence="1">
    <location>
        <begin position="22"/>
        <end position="374"/>
    </location>
</feature>
<gene>
    <name evidence="2" type="ORF">QBC37DRAFT_290737</name>
</gene>
<dbReference type="AlphaFoldDB" id="A0AAN7B7S8"/>
<protein>
    <recommendedName>
        <fullName evidence="4">Peptidase A1 domain-containing protein</fullName>
    </recommendedName>
</protein>
<sequence>MTKLAISLFLLHLISLPFTRAGLYTAFSTTGHIPFSDTTLPVDWSAKLKVDVTVNSFASSAQLFRPEVDTGTCGFLFASKDLSDWNPATEALETNKGWQFLSSSDLLYTGHWVTRDLYFNPRSSTTRTRSTVPILAVTKKVKCSSYNVALDNDTCPTAPEWTDTNPSVRLMGIGFGRELDGQPQGTPDKNAFINIQSIAGQSMGSHIQGYTIDSNGINVGLTDANTLGMTFQDLPARNPNPPVSRIPTVPRDWASLRSNCISFNDGISCHSGEVLLDTGIGNSSMRVPLGVTIPRDATTKVLNDGAIVKVNLGDLPLVVERFVAGTGAATTVTPDFAFAYNSDRGNFFNTGRHVYRAWRTAFDSVNGRFGMVAV</sequence>
<name>A0AAN7B7S8_9PEZI</name>
<accession>A0AAN7B7S8</accession>
<dbReference type="Proteomes" id="UP001301769">
    <property type="component" value="Unassembled WGS sequence"/>
</dbReference>
<proteinExistence type="predicted"/>
<feature type="signal peptide" evidence="1">
    <location>
        <begin position="1"/>
        <end position="21"/>
    </location>
</feature>
<evidence type="ECO:0000256" key="1">
    <source>
        <dbReference type="SAM" id="SignalP"/>
    </source>
</evidence>
<dbReference type="EMBL" id="MU858154">
    <property type="protein sequence ID" value="KAK4211240.1"/>
    <property type="molecule type" value="Genomic_DNA"/>
</dbReference>
<evidence type="ECO:0000313" key="3">
    <source>
        <dbReference type="Proteomes" id="UP001301769"/>
    </source>
</evidence>
<reference evidence="2" key="2">
    <citation type="submission" date="2023-05" db="EMBL/GenBank/DDBJ databases">
        <authorList>
            <consortium name="Lawrence Berkeley National Laboratory"/>
            <person name="Steindorff A."/>
            <person name="Hensen N."/>
            <person name="Bonometti L."/>
            <person name="Westerberg I."/>
            <person name="Brannstrom I.O."/>
            <person name="Guillou S."/>
            <person name="Cros-Aarteil S."/>
            <person name="Calhoun S."/>
            <person name="Haridas S."/>
            <person name="Kuo A."/>
            <person name="Mondo S."/>
            <person name="Pangilinan J."/>
            <person name="Riley R."/>
            <person name="Labutti K."/>
            <person name="Andreopoulos B."/>
            <person name="Lipzen A."/>
            <person name="Chen C."/>
            <person name="Yanf M."/>
            <person name="Daum C."/>
            <person name="Ng V."/>
            <person name="Clum A."/>
            <person name="Ohm R."/>
            <person name="Martin F."/>
            <person name="Silar P."/>
            <person name="Natvig D."/>
            <person name="Lalanne C."/>
            <person name="Gautier V."/>
            <person name="Ament-Velasquez S.L."/>
            <person name="Kruys A."/>
            <person name="Hutchinson M.I."/>
            <person name="Powell A.J."/>
            <person name="Barry K."/>
            <person name="Miller A.N."/>
            <person name="Grigoriev I.V."/>
            <person name="Debuchy R."/>
            <person name="Gladieux P."/>
            <person name="Thoren M.H."/>
            <person name="Johannesson H."/>
        </authorList>
    </citation>
    <scope>NUCLEOTIDE SEQUENCE</scope>
    <source>
        <strain evidence="2">PSN293</strain>
    </source>
</reference>
<evidence type="ECO:0008006" key="4">
    <source>
        <dbReference type="Google" id="ProtNLM"/>
    </source>
</evidence>